<dbReference type="InterPro" id="IPR002018">
    <property type="entry name" value="CarbesteraseB"/>
</dbReference>
<name>A0A0N5B5E0_STREA</name>
<evidence type="ECO:0000256" key="3">
    <source>
        <dbReference type="ARBA" id="ARBA00022801"/>
    </source>
</evidence>
<dbReference type="InterPro" id="IPR050654">
    <property type="entry name" value="AChE-related_enzymes"/>
</dbReference>
<organism evidence="5 6">
    <name type="scientific">Strongyloides papillosus</name>
    <name type="common">Intestinal threadworm</name>
    <dbReference type="NCBI Taxonomy" id="174720"/>
    <lineage>
        <taxon>Eukaryota</taxon>
        <taxon>Metazoa</taxon>
        <taxon>Ecdysozoa</taxon>
        <taxon>Nematoda</taxon>
        <taxon>Chromadorea</taxon>
        <taxon>Rhabditida</taxon>
        <taxon>Tylenchina</taxon>
        <taxon>Panagrolaimomorpha</taxon>
        <taxon>Strongyloidoidea</taxon>
        <taxon>Strongyloididae</taxon>
        <taxon>Strongyloides</taxon>
    </lineage>
</organism>
<dbReference type="WBParaSite" id="SPAL_0000128300.1">
    <property type="protein sequence ID" value="SPAL_0000128300.1"/>
    <property type="gene ID" value="SPAL_0000128300"/>
</dbReference>
<keyword evidence="3" id="KW-0378">Hydrolase</keyword>
<keyword evidence="5" id="KW-1185">Reference proteome</keyword>
<evidence type="ECO:0000313" key="5">
    <source>
        <dbReference type="Proteomes" id="UP000046392"/>
    </source>
</evidence>
<dbReference type="GO" id="GO:0003990">
    <property type="term" value="F:acetylcholinesterase activity"/>
    <property type="evidence" value="ECO:0007669"/>
    <property type="project" value="TreeGrafter"/>
</dbReference>
<dbReference type="GO" id="GO:0005886">
    <property type="term" value="C:plasma membrane"/>
    <property type="evidence" value="ECO:0007669"/>
    <property type="project" value="TreeGrafter"/>
</dbReference>
<feature type="domain" description="Carboxylesterase type B" evidence="4">
    <location>
        <begin position="11"/>
        <end position="111"/>
    </location>
</feature>
<accession>A0A0N5B5E0</accession>
<proteinExistence type="inferred from homology"/>
<keyword evidence="2" id="KW-0719">Serine esterase</keyword>
<protein>
    <submittedName>
        <fullName evidence="6">COesterase domain-containing protein</fullName>
    </submittedName>
</protein>
<dbReference type="SUPFAM" id="SSF53474">
    <property type="entry name" value="alpha/beta-Hydrolases"/>
    <property type="match status" value="1"/>
</dbReference>
<dbReference type="GO" id="GO:0006581">
    <property type="term" value="P:acetylcholine catabolic process"/>
    <property type="evidence" value="ECO:0007669"/>
    <property type="project" value="TreeGrafter"/>
</dbReference>
<dbReference type="Proteomes" id="UP000046392">
    <property type="component" value="Unplaced"/>
</dbReference>
<dbReference type="GO" id="GO:0019695">
    <property type="term" value="P:choline metabolic process"/>
    <property type="evidence" value="ECO:0007669"/>
    <property type="project" value="TreeGrafter"/>
</dbReference>
<evidence type="ECO:0000256" key="2">
    <source>
        <dbReference type="ARBA" id="ARBA00022487"/>
    </source>
</evidence>
<dbReference type="Pfam" id="PF00135">
    <property type="entry name" value="COesterase"/>
    <property type="match status" value="1"/>
</dbReference>
<dbReference type="GO" id="GO:0005615">
    <property type="term" value="C:extracellular space"/>
    <property type="evidence" value="ECO:0007669"/>
    <property type="project" value="TreeGrafter"/>
</dbReference>
<sequence length="136" mass="15438">PKRYFIKDVLPERSAKEGRCRCVIISFFRGSYLIGSPSLPEYNGSALADKTGSIAVNINYRTRVFGFGRLRREKMAPGNMVLLDQQIALKWIHENIGKFGGKNDMITLLGHTQKIKRTNFDNSIYNAKKCPTILKN</sequence>
<evidence type="ECO:0000259" key="4">
    <source>
        <dbReference type="Pfam" id="PF00135"/>
    </source>
</evidence>
<dbReference type="STRING" id="174720.A0A0N5B5E0"/>
<reference evidence="6" key="1">
    <citation type="submission" date="2017-02" db="UniProtKB">
        <authorList>
            <consortium name="WormBaseParasite"/>
        </authorList>
    </citation>
    <scope>IDENTIFICATION</scope>
</reference>
<dbReference type="InterPro" id="IPR029058">
    <property type="entry name" value="AB_hydrolase_fold"/>
</dbReference>
<dbReference type="AlphaFoldDB" id="A0A0N5B5E0"/>
<dbReference type="Gene3D" id="3.40.50.1820">
    <property type="entry name" value="alpha/beta hydrolase"/>
    <property type="match status" value="1"/>
</dbReference>
<comment type="similarity">
    <text evidence="1">Belongs to the type-B carboxylesterase/lipase family.</text>
</comment>
<dbReference type="PANTHER" id="PTHR43918">
    <property type="entry name" value="ACETYLCHOLINESTERASE"/>
    <property type="match status" value="1"/>
</dbReference>
<dbReference type="PANTHER" id="PTHR43918:SF15">
    <property type="entry name" value="CARBOXYLIC ESTER HYDROLASE"/>
    <property type="match status" value="1"/>
</dbReference>
<evidence type="ECO:0000313" key="6">
    <source>
        <dbReference type="WBParaSite" id="SPAL_0000128300.1"/>
    </source>
</evidence>
<evidence type="ECO:0000256" key="1">
    <source>
        <dbReference type="ARBA" id="ARBA00005964"/>
    </source>
</evidence>